<evidence type="ECO:0000256" key="3">
    <source>
        <dbReference type="ARBA" id="ARBA00022729"/>
    </source>
</evidence>
<keyword evidence="6" id="KW-0762">Sugar transport</keyword>
<feature type="region of interest" description="Disordered" evidence="4">
    <location>
        <begin position="371"/>
        <end position="401"/>
    </location>
</feature>
<evidence type="ECO:0000313" key="8">
    <source>
        <dbReference type="EMBL" id="CDX60641.1"/>
    </source>
</evidence>
<evidence type="ECO:0000313" key="11">
    <source>
        <dbReference type="Proteomes" id="UP000182888"/>
    </source>
</evidence>
<reference evidence="11" key="3">
    <citation type="submission" date="2014-08" db="EMBL/GenBank/DDBJ databases">
        <authorList>
            <person name="Edwards T."/>
        </authorList>
    </citation>
    <scope>NUCLEOTIDE SEQUENCE [LARGE SCALE GENOMIC DNA]</scope>
</reference>
<dbReference type="EMBL" id="CCMZ01000007">
    <property type="protein sequence ID" value="CDX13783.1"/>
    <property type="molecule type" value="Genomic_DNA"/>
</dbReference>
<evidence type="ECO:0000256" key="1">
    <source>
        <dbReference type="ARBA" id="ARBA00004196"/>
    </source>
</evidence>
<dbReference type="Proteomes" id="UP000046122">
    <property type="component" value="Unassembled WGS sequence"/>
</dbReference>
<dbReference type="STRING" id="69974.MPLDJ20_20492"/>
<evidence type="ECO:0000313" key="9">
    <source>
        <dbReference type="Proteomes" id="UP000045285"/>
    </source>
</evidence>
<comment type="subcellular location">
    <subcellularLocation>
        <location evidence="1">Cell envelope</location>
    </subcellularLocation>
</comment>
<dbReference type="Pfam" id="PF13407">
    <property type="entry name" value="Peripla_BP_4"/>
    <property type="match status" value="1"/>
</dbReference>
<dbReference type="Proteomes" id="UP000045285">
    <property type="component" value="Unassembled WGS sequence"/>
</dbReference>
<dbReference type="Proteomes" id="UP000182888">
    <property type="component" value="Unassembled WGS sequence"/>
</dbReference>
<keyword evidence="3" id="KW-0732">Signal</keyword>
<dbReference type="PANTHER" id="PTHR46847">
    <property type="entry name" value="D-ALLOSE-BINDING PERIPLASMIC PROTEIN-RELATED"/>
    <property type="match status" value="1"/>
</dbReference>
<evidence type="ECO:0000313" key="10">
    <source>
        <dbReference type="Proteomes" id="UP000046122"/>
    </source>
</evidence>
<reference evidence="9" key="4">
    <citation type="submission" date="2014-08" db="EMBL/GenBank/DDBJ databases">
        <authorList>
            <person name="Moulin L."/>
        </authorList>
    </citation>
    <scope>NUCLEOTIDE SEQUENCE [LARGE SCALE GENOMIC DNA]</scope>
</reference>
<comment type="similarity">
    <text evidence="2">Belongs to the bacterial solute-binding protein 2 family.</text>
</comment>
<evidence type="ECO:0000256" key="2">
    <source>
        <dbReference type="ARBA" id="ARBA00007639"/>
    </source>
</evidence>
<name>A0A090DJ57_MESPL</name>
<dbReference type="GO" id="GO:0030313">
    <property type="term" value="C:cell envelope"/>
    <property type="evidence" value="ECO:0007669"/>
    <property type="project" value="UniProtKB-SubCell"/>
</dbReference>
<dbReference type="EMBL" id="CCND01000023">
    <property type="protein sequence ID" value="CDX60641.1"/>
    <property type="molecule type" value="Genomic_DNA"/>
</dbReference>
<evidence type="ECO:0000259" key="5">
    <source>
        <dbReference type="Pfam" id="PF13407"/>
    </source>
</evidence>
<reference evidence="6 10" key="2">
    <citation type="submission" date="2014-08" db="EMBL/GenBank/DDBJ databases">
        <authorList>
            <person name="Moulin Lionel"/>
        </authorList>
    </citation>
    <scope>NUCLEOTIDE SEQUENCE [LARGE SCALE GENOMIC DNA]</scope>
</reference>
<evidence type="ECO:0000313" key="6">
    <source>
        <dbReference type="EMBL" id="CDX13783.1"/>
    </source>
</evidence>
<dbReference type="GO" id="GO:0030246">
    <property type="term" value="F:carbohydrate binding"/>
    <property type="evidence" value="ECO:0007669"/>
    <property type="project" value="UniProtKB-ARBA"/>
</dbReference>
<accession>A0A090DJ57</accession>
<dbReference type="InterPro" id="IPR025997">
    <property type="entry name" value="SBP_2_dom"/>
</dbReference>
<evidence type="ECO:0000256" key="4">
    <source>
        <dbReference type="SAM" id="MobiDB-lite"/>
    </source>
</evidence>
<dbReference type="PROSITE" id="PS51318">
    <property type="entry name" value="TAT"/>
    <property type="match status" value="1"/>
</dbReference>
<keyword evidence="6" id="KW-0813">Transport</keyword>
<dbReference type="InterPro" id="IPR028082">
    <property type="entry name" value="Peripla_BP_I"/>
</dbReference>
<dbReference type="PANTHER" id="PTHR46847:SF3">
    <property type="entry name" value="GALACTOFURANOSE-BINDING PROTEIN YTFQ"/>
    <property type="match status" value="1"/>
</dbReference>
<feature type="domain" description="Periplasmic binding protein" evidence="5">
    <location>
        <begin position="80"/>
        <end position="338"/>
    </location>
</feature>
<dbReference type="EMBL" id="CCNE01000005">
    <property type="protein sequence ID" value="CDX51182.1"/>
    <property type="molecule type" value="Genomic_DNA"/>
</dbReference>
<organism evidence="6 9">
    <name type="scientific">Mesorhizobium plurifarium</name>
    <dbReference type="NCBI Taxonomy" id="69974"/>
    <lineage>
        <taxon>Bacteria</taxon>
        <taxon>Pseudomonadati</taxon>
        <taxon>Pseudomonadota</taxon>
        <taxon>Alphaproteobacteria</taxon>
        <taxon>Hyphomicrobiales</taxon>
        <taxon>Phyllobacteriaceae</taxon>
        <taxon>Mesorhizobium</taxon>
    </lineage>
</organism>
<keyword evidence="9" id="KW-1185">Reference proteome</keyword>
<proteinExistence type="inferred from homology"/>
<dbReference type="Gene3D" id="3.40.50.2300">
    <property type="match status" value="2"/>
</dbReference>
<evidence type="ECO:0000313" key="7">
    <source>
        <dbReference type="EMBL" id="CDX51182.1"/>
    </source>
</evidence>
<gene>
    <name evidence="8" type="ORF">MPL1032_30374</name>
    <name evidence="6" type="ORF">MPL3356_150063</name>
    <name evidence="7" type="ORF">MPL3365_130324</name>
</gene>
<dbReference type="InterPro" id="IPR006311">
    <property type="entry name" value="TAT_signal"/>
</dbReference>
<protein>
    <submittedName>
        <fullName evidence="6">ABC-type sugar transport system periplasmic component-like protein</fullName>
    </submittedName>
</protein>
<dbReference type="AlphaFoldDB" id="A0A090DJ57"/>
<reference evidence="8" key="1">
    <citation type="submission" date="2014-08" db="EMBL/GenBank/DDBJ databases">
        <title>DNA barcoding of Bradysia (Diptera: Sciaridae) for detection of the immature stages on agricultural crops.</title>
        <authorList>
            <person name="Shin S."/>
            <person name="Jung S."/>
            <person name="Heller K."/>
            <person name="Menzel F."/>
            <person name="Hong T.-K."/>
            <person name="Lee H."/>
            <person name="Lee S."/>
        </authorList>
    </citation>
    <scope>NUCLEOTIDE SEQUENCE</scope>
</reference>
<sequence>MTIKSIFDQKISRASFIRKAPAALAAAGAVSTLGLGATAPAAAEETKPGYYGVPRTWIWNPNANSMVDTSKWKKEGPYTIGFSNASISNAWRVAFQHGVFWAAGQHRDEIAHLLATDANDDPSKQIADIQDLISQGVDVLLIAAATEDALDSVVGRAMEQGIPVIMVDRKVKTASNYITYITASDWALGRLEALWLCETLGGKGNIVMLPGIAGSSVAEIRIKANEEVFGKFPGIKVLEKQYCDWNPATGKSVMAALIQKHGKEINGVLADSALQGSGAIQAFLAAGYKDGEIPPMTGGDIALMYQLASQHNIKMVGIDYPTSMGITGIETVLDVMKGIPVPEKVEVSFNVVTSPGADTVSVKGDRHLLDHVSMSDPGDLSPSNGLPAGYNPSTFKPDYPK</sequence>
<dbReference type="SUPFAM" id="SSF53822">
    <property type="entry name" value="Periplasmic binding protein-like I"/>
    <property type="match status" value="1"/>
</dbReference>